<evidence type="ECO:0000313" key="1">
    <source>
        <dbReference type="EMBL" id="EDM16363.1"/>
    </source>
</evidence>
<sequence length="87" mass="9669">MCERLSRVSLATTELEEACSWTAGGSWECLGVDPTLSSSINESNWFRINPEAEFKLQGFPVGCRKGWTAPETVSLFHILDLHLRAAL</sequence>
<evidence type="ECO:0000313" key="2">
    <source>
        <dbReference type="Proteomes" id="UP000234681"/>
    </source>
</evidence>
<proteinExistence type="predicted"/>
<accession>A6HR59</accession>
<dbReference type="EMBL" id="CH473950">
    <property type="protein sequence ID" value="EDM16363.1"/>
    <property type="molecule type" value="Genomic_DNA"/>
</dbReference>
<gene>
    <name evidence="1" type="ORF">rCG_59976</name>
</gene>
<protein>
    <submittedName>
        <fullName evidence="1">RCG59976</fullName>
    </submittedName>
</protein>
<dbReference type="Proteomes" id="UP000234681">
    <property type="component" value="Chromosome 7"/>
</dbReference>
<reference evidence="1 2" key="1">
    <citation type="submission" date="2005-09" db="EMBL/GenBank/DDBJ databases">
        <authorList>
            <person name="Mural R.J."/>
            <person name="Li P.W."/>
            <person name="Adams M.D."/>
            <person name="Amanatides P.G."/>
            <person name="Baden-Tillson H."/>
            <person name="Barnstead M."/>
            <person name="Chin S.H."/>
            <person name="Dew I."/>
            <person name="Evans C.A."/>
            <person name="Ferriera S."/>
            <person name="Flanigan M."/>
            <person name="Fosler C."/>
            <person name="Glodek A."/>
            <person name="Gu Z."/>
            <person name="Holt R.A."/>
            <person name="Jennings D."/>
            <person name="Kraft C.L."/>
            <person name="Lu F."/>
            <person name="Nguyen T."/>
            <person name="Nusskern D.R."/>
            <person name="Pfannkoch C.M."/>
            <person name="Sitter C."/>
            <person name="Sutton G.G."/>
            <person name="Venter J.C."/>
            <person name="Wang Z."/>
            <person name="Woodage T."/>
            <person name="Zheng X.H."/>
            <person name="Zhong F."/>
        </authorList>
    </citation>
    <scope>NUCLEOTIDE SEQUENCE [LARGE SCALE GENOMIC DNA]</scope>
    <source>
        <strain>BN</strain>
        <strain evidence="2">Sprague-Dawley</strain>
    </source>
</reference>
<name>A6HR59_RAT</name>
<organism evidence="1 2">
    <name type="scientific">Rattus norvegicus</name>
    <name type="common">Rat</name>
    <dbReference type="NCBI Taxonomy" id="10116"/>
    <lineage>
        <taxon>Eukaryota</taxon>
        <taxon>Metazoa</taxon>
        <taxon>Chordata</taxon>
        <taxon>Craniata</taxon>
        <taxon>Vertebrata</taxon>
        <taxon>Euteleostomi</taxon>
        <taxon>Mammalia</taxon>
        <taxon>Eutheria</taxon>
        <taxon>Euarchontoglires</taxon>
        <taxon>Glires</taxon>
        <taxon>Rodentia</taxon>
        <taxon>Myomorpha</taxon>
        <taxon>Muroidea</taxon>
        <taxon>Muridae</taxon>
        <taxon>Murinae</taxon>
        <taxon>Rattus</taxon>
    </lineage>
</organism>
<dbReference type="AlphaFoldDB" id="A6HR59"/>